<keyword evidence="3" id="KW-1185">Reference proteome</keyword>
<name>A0A2S5B923_9BASI</name>
<dbReference type="Proteomes" id="UP000237144">
    <property type="component" value="Unassembled WGS sequence"/>
</dbReference>
<proteinExistence type="predicted"/>
<dbReference type="EMBL" id="PJQD01000038">
    <property type="protein sequence ID" value="POY73265.1"/>
    <property type="molecule type" value="Genomic_DNA"/>
</dbReference>
<evidence type="ECO:0000313" key="3">
    <source>
        <dbReference type="Proteomes" id="UP000237144"/>
    </source>
</evidence>
<dbReference type="OrthoDB" id="10254721at2759"/>
<evidence type="ECO:0000256" key="1">
    <source>
        <dbReference type="SAM" id="MobiDB-lite"/>
    </source>
</evidence>
<feature type="region of interest" description="Disordered" evidence="1">
    <location>
        <begin position="1"/>
        <end position="32"/>
    </location>
</feature>
<feature type="compositionally biased region" description="Basic and acidic residues" evidence="1">
    <location>
        <begin position="1"/>
        <end position="28"/>
    </location>
</feature>
<sequence>MLNGTRARDSDSDDDISFREANDSKRVNVDSPGLQSGHYDIYAVPSFIPPSPILQSHATHYQSCSLVIVNRTAGLTTGLGIRIGLAAPPDQPRVLHATSDPGFFLPREAGYDPHKAVLLGWVEEERLADLDRIVRSCQVPVVADPPRGGEVLEWLLTVGRQLEFEGILANADLLLADVLQQRTWCAPGPHSTGPVDCELTGSEPYRRSSLT</sequence>
<comment type="caution">
    <text evidence="2">The sequence shown here is derived from an EMBL/GenBank/DDBJ whole genome shotgun (WGS) entry which is preliminary data.</text>
</comment>
<gene>
    <name evidence="2" type="ORF">BMF94_3599</name>
</gene>
<dbReference type="AlphaFoldDB" id="A0A2S5B923"/>
<feature type="region of interest" description="Disordered" evidence="1">
    <location>
        <begin position="190"/>
        <end position="211"/>
    </location>
</feature>
<organism evidence="2 3">
    <name type="scientific">Rhodotorula taiwanensis</name>
    <dbReference type="NCBI Taxonomy" id="741276"/>
    <lineage>
        <taxon>Eukaryota</taxon>
        <taxon>Fungi</taxon>
        <taxon>Dikarya</taxon>
        <taxon>Basidiomycota</taxon>
        <taxon>Pucciniomycotina</taxon>
        <taxon>Microbotryomycetes</taxon>
        <taxon>Sporidiobolales</taxon>
        <taxon>Sporidiobolaceae</taxon>
        <taxon>Rhodotorula</taxon>
    </lineage>
</organism>
<protein>
    <submittedName>
        <fullName evidence="2">Uncharacterized protein</fullName>
    </submittedName>
</protein>
<reference evidence="2 3" key="1">
    <citation type="journal article" date="2018" name="Front. Microbiol.">
        <title>Prospects for Fungal Bioremediation of Acidic Radioactive Waste Sites: Characterization and Genome Sequence of Rhodotorula taiwanensis MD1149.</title>
        <authorList>
            <person name="Tkavc R."/>
            <person name="Matrosova V.Y."/>
            <person name="Grichenko O.E."/>
            <person name="Gostincar C."/>
            <person name="Volpe R.P."/>
            <person name="Klimenkova P."/>
            <person name="Gaidamakova E.K."/>
            <person name="Zhou C.E."/>
            <person name="Stewart B.J."/>
            <person name="Lyman M.G."/>
            <person name="Malfatti S.A."/>
            <person name="Rubinfeld B."/>
            <person name="Courtot M."/>
            <person name="Singh J."/>
            <person name="Dalgard C.L."/>
            <person name="Hamilton T."/>
            <person name="Frey K.G."/>
            <person name="Gunde-Cimerman N."/>
            <person name="Dugan L."/>
            <person name="Daly M.J."/>
        </authorList>
    </citation>
    <scope>NUCLEOTIDE SEQUENCE [LARGE SCALE GENOMIC DNA]</scope>
    <source>
        <strain evidence="2 3">MD1149</strain>
    </source>
</reference>
<evidence type="ECO:0000313" key="2">
    <source>
        <dbReference type="EMBL" id="POY73265.1"/>
    </source>
</evidence>
<accession>A0A2S5B923</accession>